<evidence type="ECO:0000313" key="3">
    <source>
        <dbReference type="EMBL" id="QIX58883.1"/>
    </source>
</evidence>
<reference evidence="3 4" key="1">
    <citation type="submission" date="2020-04" db="EMBL/GenBank/DDBJ databases">
        <title>Novel strain L. Fermentum HFD1 producer antibacterial peptides.</title>
        <authorList>
            <person name="Ozhegov G.D."/>
            <person name="Pavlova A.S."/>
            <person name="Zhuravleva D.E."/>
            <person name="Gogoleva N.V."/>
            <person name="Shagimardanova E.I."/>
            <person name="Markelova M.I."/>
            <person name="Yarullina D.R."/>
            <person name="Kayumov A.R."/>
        </authorList>
    </citation>
    <scope>NUCLEOTIDE SEQUENCE [LARGE SCALE GENOMIC DNA]</scope>
    <source>
        <strain evidence="3 4">HFD1</strain>
    </source>
</reference>
<organism evidence="3 4">
    <name type="scientific">Limosilactobacillus fermentum</name>
    <name type="common">Lactobacillus fermentum</name>
    <dbReference type="NCBI Taxonomy" id="1613"/>
    <lineage>
        <taxon>Bacteria</taxon>
        <taxon>Bacillati</taxon>
        <taxon>Bacillota</taxon>
        <taxon>Bacilli</taxon>
        <taxon>Lactobacillales</taxon>
        <taxon>Lactobacillaceae</taxon>
        <taxon>Limosilactobacillus</taxon>
    </lineage>
</organism>
<gene>
    <name evidence="3" type="ORF">HCY95_01321</name>
</gene>
<dbReference type="Gene3D" id="3.30.2040.10">
    <property type="entry name" value="PSTPO5379-like domain"/>
    <property type="match status" value="1"/>
</dbReference>
<protein>
    <submittedName>
        <fullName evidence="3">Hydro-lyase</fullName>
        <ecNumber evidence="3">4.2.1.-</ecNumber>
    </submittedName>
</protein>
<dbReference type="EMBL" id="CP050919">
    <property type="protein sequence ID" value="QIX58883.1"/>
    <property type="molecule type" value="Genomic_DNA"/>
</dbReference>
<dbReference type="PANTHER" id="PTHR32022">
    <property type="entry name" value="D-GLUTAMATE CYCLASE, MITOCHONDRIAL"/>
    <property type="match status" value="1"/>
</dbReference>
<accession>A0AAJ4KW52</accession>
<dbReference type="AlphaFoldDB" id="A0AAJ4KW52"/>
<dbReference type="PANTHER" id="PTHR32022:SF10">
    <property type="entry name" value="D-GLUTAMATE CYCLASE, MITOCHONDRIAL"/>
    <property type="match status" value="1"/>
</dbReference>
<dbReference type="GO" id="GO:0047820">
    <property type="term" value="F:D-glutamate cyclase activity"/>
    <property type="evidence" value="ECO:0007669"/>
    <property type="project" value="TreeGrafter"/>
</dbReference>
<dbReference type="Proteomes" id="UP000503169">
    <property type="component" value="Chromosome"/>
</dbReference>
<comment type="similarity">
    <text evidence="1">Belongs to the D-glutamate cyclase family.</text>
</comment>
<dbReference type="EC" id="4.2.1.-" evidence="3"/>
<dbReference type="FunFam" id="3.30.2040.10:FF:000001">
    <property type="entry name" value="D-glutamate cyclase, mitochondrial"/>
    <property type="match status" value="1"/>
</dbReference>
<evidence type="ECO:0000256" key="2">
    <source>
        <dbReference type="ARBA" id="ARBA00023239"/>
    </source>
</evidence>
<keyword evidence="2 3" id="KW-0456">Lyase</keyword>
<dbReference type="InterPro" id="IPR038021">
    <property type="entry name" value="Putative_hydro-lyase"/>
</dbReference>
<dbReference type="Pfam" id="PF07286">
    <property type="entry name" value="D-Glu_cyclase"/>
    <property type="match status" value="1"/>
</dbReference>
<name>A0AAJ4KW52_LIMFE</name>
<evidence type="ECO:0000256" key="1">
    <source>
        <dbReference type="ARBA" id="ARBA00007896"/>
    </source>
</evidence>
<dbReference type="GO" id="GO:0006536">
    <property type="term" value="P:glutamate metabolic process"/>
    <property type="evidence" value="ECO:0007669"/>
    <property type="project" value="TreeGrafter"/>
</dbReference>
<dbReference type="InterPro" id="IPR009906">
    <property type="entry name" value="D-Glu_cyclase"/>
</dbReference>
<evidence type="ECO:0000313" key="4">
    <source>
        <dbReference type="Proteomes" id="UP000503169"/>
    </source>
</evidence>
<dbReference type="SUPFAM" id="SSF160920">
    <property type="entry name" value="PSTPO5379-like"/>
    <property type="match status" value="1"/>
</dbReference>
<sequence>MLAAGIEVRHITEEVNVPMYNTSLPLQGAGALHGNMVVSMRPIPASQVAKAVEVTAAMPRVHGAPIHVGNPASLGIKDLSHPDYGDPVTIKDGELPVFWPCGVTPQNAIMQSKLPLVITHAPGHMLITDVLNADLKGNG</sequence>
<proteinExistence type="inferred from homology"/>